<dbReference type="InterPro" id="IPR057727">
    <property type="entry name" value="WCX_dom"/>
</dbReference>
<dbReference type="GO" id="GO:0000502">
    <property type="term" value="C:proteasome complex"/>
    <property type="evidence" value="ECO:0007669"/>
    <property type="project" value="UniProtKB-KW"/>
</dbReference>
<sequence>MSENTASQERIVSLLWLLLTAGRVGRTREYLRGHIDAYAEQSSEDAFERMFSRDKETLREIGIPLETVGDAAPQKGTEEGEQTRYRVDRSRLTLPDVQFDDSERLALLRARSLWEGTAAHGAVVRALGRLDREELWLSAAEQADLDTFGARLAGADRRLMQLEEQIRSGAVVTFGYRTAAGGDPADRTVRPWLLLTAGSQWYLIGWDLDRQDQRMFRVTRFTSEPESVPPGSVTGDVQERPADLDVHEFRRAATGETEPENARLLVAPGAVQWLRVGARDLGPDPTSGPTHGWDQICVEYSRPAEFAGQIAAAGASAVVPSDHPDLRADVHGLLQSALTAQRQPPPRVKLHPVKPTRNRDSDREKVADLVDIVGLVNHRGRMSRTELRERLDLTSAKLDRCIRTLKYCGMPERYFAGGQFEVIDHGEDIEILNAGELDRPIQLTTPEAHALVVGLDLVASVPGLDPSLVEAARRARVKIIQALPTQTRGTADAVHVGLDMGPHEDLVADLHRAVQSRTVLELTYHGAGRDEVTRRQVEPLRIETQNGQLYLRAWCRQAQGLRNFRLDRIAGHRWTEHTFIPRPLPAAPGLFMAQGDEIAVTLRFGHRIKDLANGFDPTSSASLPDGSLVAEVQLSSPDYAISTVARHGGELTIMAPTSLRKAATEWLEDALRPYTVT</sequence>
<dbReference type="Proteomes" id="UP000198881">
    <property type="component" value="Unassembled WGS sequence"/>
</dbReference>
<feature type="domain" description="WYL" evidence="2">
    <location>
        <begin position="506"/>
        <end position="570"/>
    </location>
</feature>
<dbReference type="PANTHER" id="PTHR34580:SF1">
    <property type="entry name" value="PROTEIN PAFC"/>
    <property type="match status" value="1"/>
</dbReference>
<dbReference type="Pfam" id="PF25583">
    <property type="entry name" value="WCX"/>
    <property type="match status" value="1"/>
</dbReference>
<organism evidence="5 6">
    <name type="scientific">Micrococcus terreus</name>
    <dbReference type="NCBI Taxonomy" id="574650"/>
    <lineage>
        <taxon>Bacteria</taxon>
        <taxon>Bacillati</taxon>
        <taxon>Actinomycetota</taxon>
        <taxon>Actinomycetes</taxon>
        <taxon>Micrococcales</taxon>
        <taxon>Micrococcaceae</taxon>
        <taxon>Micrococcus</taxon>
    </lineage>
</organism>
<dbReference type="InterPro" id="IPR051534">
    <property type="entry name" value="CBASS_pafABC_assoc_protein"/>
</dbReference>
<feature type="region of interest" description="Disordered" evidence="1">
    <location>
        <begin position="65"/>
        <end position="84"/>
    </location>
</feature>
<dbReference type="AlphaFoldDB" id="A0A1I7MLR7"/>
<feature type="domain" description="WCX" evidence="4">
    <location>
        <begin position="600"/>
        <end position="671"/>
    </location>
</feature>
<dbReference type="EMBL" id="FPCG01000005">
    <property type="protein sequence ID" value="SFV22871.1"/>
    <property type="molecule type" value="Genomic_DNA"/>
</dbReference>
<evidence type="ECO:0000313" key="6">
    <source>
        <dbReference type="Proteomes" id="UP000198881"/>
    </source>
</evidence>
<dbReference type="OrthoDB" id="3268930at2"/>
<reference evidence="5 6" key="1">
    <citation type="submission" date="2016-10" db="EMBL/GenBank/DDBJ databases">
        <authorList>
            <person name="de Groot N.N."/>
        </authorList>
    </citation>
    <scope>NUCLEOTIDE SEQUENCE [LARGE SCALE GENOMIC DNA]</scope>
    <source>
        <strain evidence="5 6">CGMCC 1.7054</strain>
    </source>
</reference>
<feature type="region of interest" description="Disordered" evidence="1">
    <location>
        <begin position="340"/>
        <end position="362"/>
    </location>
</feature>
<evidence type="ECO:0000313" key="5">
    <source>
        <dbReference type="EMBL" id="SFV22871.1"/>
    </source>
</evidence>
<name>A0A1I7MLR7_9MICC</name>
<proteinExistence type="predicted"/>
<dbReference type="PROSITE" id="PS52050">
    <property type="entry name" value="WYL"/>
    <property type="match status" value="2"/>
</dbReference>
<dbReference type="RefSeq" id="WP_091696860.1">
    <property type="nucleotide sequence ID" value="NZ_FPCG01000005.1"/>
</dbReference>
<keyword evidence="5" id="KW-0647">Proteasome</keyword>
<dbReference type="Pfam" id="PF13280">
    <property type="entry name" value="WYL"/>
    <property type="match status" value="2"/>
</dbReference>
<dbReference type="Pfam" id="PF19187">
    <property type="entry name" value="HTH_PafC"/>
    <property type="match status" value="1"/>
</dbReference>
<dbReference type="STRING" id="574650.SAMN04487966_10566"/>
<feature type="domain" description="PafC HTH" evidence="3">
    <location>
        <begin position="364"/>
        <end position="476"/>
    </location>
</feature>
<feature type="domain" description="WYL" evidence="2">
    <location>
        <begin position="159"/>
        <end position="222"/>
    </location>
</feature>
<accession>A0A1I7MLR7</accession>
<evidence type="ECO:0000259" key="2">
    <source>
        <dbReference type="Pfam" id="PF13280"/>
    </source>
</evidence>
<dbReference type="InterPro" id="IPR043839">
    <property type="entry name" value="PafC_HTH"/>
</dbReference>
<evidence type="ECO:0000259" key="3">
    <source>
        <dbReference type="Pfam" id="PF19187"/>
    </source>
</evidence>
<dbReference type="InterPro" id="IPR026881">
    <property type="entry name" value="WYL_dom"/>
</dbReference>
<dbReference type="PANTHER" id="PTHR34580">
    <property type="match status" value="1"/>
</dbReference>
<evidence type="ECO:0000259" key="4">
    <source>
        <dbReference type="Pfam" id="PF25583"/>
    </source>
</evidence>
<keyword evidence="6" id="KW-1185">Reference proteome</keyword>
<gene>
    <name evidence="5" type="ORF">SAMN04487966_10566</name>
</gene>
<evidence type="ECO:0000256" key="1">
    <source>
        <dbReference type="SAM" id="MobiDB-lite"/>
    </source>
</evidence>
<protein>
    <submittedName>
        <fullName evidence="5">Proteasome accessory factor B</fullName>
    </submittedName>
</protein>